<comment type="similarity">
    <text evidence="1">Belongs to the LysR transcriptional regulatory family.</text>
</comment>
<evidence type="ECO:0000313" key="7">
    <source>
        <dbReference type="Proteomes" id="UP000076923"/>
    </source>
</evidence>
<evidence type="ECO:0000259" key="5">
    <source>
        <dbReference type="PROSITE" id="PS50931"/>
    </source>
</evidence>
<keyword evidence="7" id="KW-1185">Reference proteome</keyword>
<dbReference type="OrthoDB" id="9785745at2"/>
<protein>
    <submittedName>
        <fullName evidence="6">LysR family transcriptional regulator</fullName>
    </submittedName>
</protein>
<dbReference type="RefSeq" id="WP_068448907.1">
    <property type="nucleotide sequence ID" value="NZ_CP150660.1"/>
</dbReference>
<comment type="caution">
    <text evidence="6">The sequence shown here is derived from an EMBL/GenBank/DDBJ whole genome shotgun (WGS) entry which is preliminary data.</text>
</comment>
<feature type="domain" description="HTH lysR-type" evidence="5">
    <location>
        <begin position="1"/>
        <end position="57"/>
    </location>
</feature>
<dbReference type="InterPro" id="IPR005119">
    <property type="entry name" value="LysR_subst-bd"/>
</dbReference>
<organism evidence="6 7">
    <name type="scientific">Polaribacter atrinae</name>
    <dbReference type="NCBI Taxonomy" id="1333662"/>
    <lineage>
        <taxon>Bacteria</taxon>
        <taxon>Pseudomonadati</taxon>
        <taxon>Bacteroidota</taxon>
        <taxon>Flavobacteriia</taxon>
        <taxon>Flavobacteriales</taxon>
        <taxon>Flavobacteriaceae</taxon>
    </lineage>
</organism>
<dbReference type="InterPro" id="IPR036390">
    <property type="entry name" value="WH_DNA-bd_sf"/>
</dbReference>
<dbReference type="PANTHER" id="PTHR30126">
    <property type="entry name" value="HTH-TYPE TRANSCRIPTIONAL REGULATOR"/>
    <property type="match status" value="1"/>
</dbReference>
<dbReference type="AlphaFoldDB" id="A0A176TDQ2"/>
<dbReference type="SUPFAM" id="SSF46785">
    <property type="entry name" value="Winged helix' DNA-binding domain"/>
    <property type="match status" value="1"/>
</dbReference>
<keyword evidence="4" id="KW-0804">Transcription</keyword>
<dbReference type="EMBL" id="LVWE01000010">
    <property type="protein sequence ID" value="OAD45889.1"/>
    <property type="molecule type" value="Genomic_DNA"/>
</dbReference>
<keyword evidence="2" id="KW-0805">Transcription regulation</keyword>
<dbReference type="FunFam" id="1.10.10.10:FF:000001">
    <property type="entry name" value="LysR family transcriptional regulator"/>
    <property type="match status" value="1"/>
</dbReference>
<dbReference type="PROSITE" id="PS50931">
    <property type="entry name" value="HTH_LYSR"/>
    <property type="match status" value="1"/>
</dbReference>
<dbReference type="Gene3D" id="1.10.10.10">
    <property type="entry name" value="Winged helix-like DNA-binding domain superfamily/Winged helix DNA-binding domain"/>
    <property type="match status" value="1"/>
</dbReference>
<dbReference type="InterPro" id="IPR000847">
    <property type="entry name" value="LysR_HTH_N"/>
</dbReference>
<accession>A0A176TDQ2</accession>
<proteinExistence type="inferred from homology"/>
<dbReference type="PRINTS" id="PR00039">
    <property type="entry name" value="HTHLYSR"/>
</dbReference>
<evidence type="ECO:0000313" key="6">
    <source>
        <dbReference type="EMBL" id="OAD45889.1"/>
    </source>
</evidence>
<dbReference type="PANTHER" id="PTHR30126:SF39">
    <property type="entry name" value="HTH-TYPE TRANSCRIPTIONAL REGULATOR CYSL"/>
    <property type="match status" value="1"/>
</dbReference>
<dbReference type="Pfam" id="PF03466">
    <property type="entry name" value="LysR_substrate"/>
    <property type="match status" value="1"/>
</dbReference>
<dbReference type="Pfam" id="PF00126">
    <property type="entry name" value="HTH_1"/>
    <property type="match status" value="1"/>
</dbReference>
<keyword evidence="3" id="KW-0238">DNA-binding</keyword>
<gene>
    <name evidence="6" type="ORF">LPB303_06275</name>
</gene>
<dbReference type="InterPro" id="IPR036388">
    <property type="entry name" value="WH-like_DNA-bd_sf"/>
</dbReference>
<evidence type="ECO:0000256" key="4">
    <source>
        <dbReference type="ARBA" id="ARBA00023163"/>
    </source>
</evidence>
<dbReference type="GO" id="GO:0003700">
    <property type="term" value="F:DNA-binding transcription factor activity"/>
    <property type="evidence" value="ECO:0007669"/>
    <property type="project" value="InterPro"/>
</dbReference>
<dbReference type="Proteomes" id="UP000076923">
    <property type="component" value="Unassembled WGS sequence"/>
</dbReference>
<dbReference type="GO" id="GO:0000976">
    <property type="term" value="F:transcription cis-regulatory region binding"/>
    <property type="evidence" value="ECO:0007669"/>
    <property type="project" value="TreeGrafter"/>
</dbReference>
<sequence>MKTKLLIFKTVANYLSFTKAAEQLFLSQPAISKSIRNLEEAYKTTLFLRKRNSIKLTSEGKAFLIYTNKILEIYAEMENQFLHKNENHPDLINFGVSTTLANYIMPKVIAKFRVQFPNTKFEITAGNSDDIEELILNQTLNFGIIEGKNTNRKLQFSKFMKDEIVLVTNAKNYTFKKGLISLEVLQEVPFIMRELGSGTKEIVVEHLNKHHIKKLNTVVTLNSTEAIKNYLLNSDNFAFISIHAISEELTNNKLKIIDVKDLSIERWFYFVSRTGYQSNLMSYFEKYTLNNYNF</sequence>
<dbReference type="SUPFAM" id="SSF53850">
    <property type="entry name" value="Periplasmic binding protein-like II"/>
    <property type="match status" value="1"/>
</dbReference>
<dbReference type="STRING" id="1333662.LPB303_06275"/>
<evidence type="ECO:0000256" key="3">
    <source>
        <dbReference type="ARBA" id="ARBA00023125"/>
    </source>
</evidence>
<name>A0A176TDQ2_9FLAO</name>
<dbReference type="Gene3D" id="3.40.190.290">
    <property type="match status" value="1"/>
</dbReference>
<reference evidence="6 7" key="1">
    <citation type="submission" date="2016-02" db="EMBL/GenBank/DDBJ databases">
        <title>Draft genome sequence of Polaribacter atrinae KACC17473.</title>
        <authorList>
            <person name="Shin S.-K."/>
            <person name="Yi H."/>
        </authorList>
    </citation>
    <scope>NUCLEOTIDE SEQUENCE [LARGE SCALE GENOMIC DNA]</scope>
    <source>
        <strain evidence="6 7">KACC 17473</strain>
    </source>
</reference>
<evidence type="ECO:0000256" key="1">
    <source>
        <dbReference type="ARBA" id="ARBA00009437"/>
    </source>
</evidence>
<evidence type="ECO:0000256" key="2">
    <source>
        <dbReference type="ARBA" id="ARBA00023015"/>
    </source>
</evidence>